<feature type="transmembrane region" description="Helical" evidence="6">
    <location>
        <begin position="101"/>
        <end position="125"/>
    </location>
</feature>
<comment type="caution">
    <text evidence="6">Lacks conserved residue(s) required for the propagation of feature annotation.</text>
</comment>
<evidence type="ECO:0000256" key="2">
    <source>
        <dbReference type="ARBA" id="ARBA00022475"/>
    </source>
</evidence>
<keyword evidence="4 6" id="KW-1133">Transmembrane helix</keyword>
<keyword evidence="5 6" id="KW-0472">Membrane</keyword>
<evidence type="ECO:0000313" key="8">
    <source>
        <dbReference type="EMBL" id="MBY0756241.1"/>
    </source>
</evidence>
<dbReference type="RefSeq" id="WP_204593650.1">
    <property type="nucleotide sequence ID" value="NZ_JAFBDA010000002.1"/>
</dbReference>
<evidence type="ECO:0000256" key="1">
    <source>
        <dbReference type="ARBA" id="ARBA00004651"/>
    </source>
</evidence>
<reference evidence="8 9" key="1">
    <citation type="journal article" date="2021" name="Cell Host Microbe">
        <title>in vivo commensal control of Clostridioides difficile virulence.</title>
        <authorList>
            <person name="Girinathan B.P."/>
            <person name="Dibenedetto N."/>
            <person name="Worley J.N."/>
            <person name="Peltier J."/>
            <person name="Arrieta-Ortiz M.L."/>
            <person name="Rupa Christinal Immanuel S."/>
            <person name="Lavin R."/>
            <person name="Delaney M.L."/>
            <person name="Cummins C."/>
            <person name="Hoffmann M."/>
            <person name="Luo Y."/>
            <person name="Gonzalez-Escalona N."/>
            <person name="Allard M."/>
            <person name="Onderdonk A.B."/>
            <person name="Gerber G.K."/>
            <person name="Sonenshein A.L."/>
            <person name="Baliga N."/>
            <person name="Dupuy B."/>
            <person name="Bry L."/>
        </authorList>
    </citation>
    <scope>NUCLEOTIDE SEQUENCE [LARGE SCALE GENOMIC DNA]</scope>
    <source>
        <strain evidence="8 9">DSM 599</strain>
    </source>
</reference>
<keyword evidence="3 6" id="KW-0812">Transmembrane</keyword>
<gene>
    <name evidence="8" type="ORF">K5V21_12370</name>
</gene>
<evidence type="ECO:0000256" key="3">
    <source>
        <dbReference type="ARBA" id="ARBA00022692"/>
    </source>
</evidence>
<dbReference type="EMBL" id="JAIKTU010000009">
    <property type="protein sequence ID" value="MBY0756241.1"/>
    <property type="molecule type" value="Genomic_DNA"/>
</dbReference>
<evidence type="ECO:0000259" key="7">
    <source>
        <dbReference type="Pfam" id="PF09335"/>
    </source>
</evidence>
<dbReference type="Proteomes" id="UP001299068">
    <property type="component" value="Unassembled WGS sequence"/>
</dbReference>
<name>A0ABS7KZK4_CLOSR</name>
<dbReference type="Pfam" id="PF09335">
    <property type="entry name" value="VTT_dom"/>
    <property type="match status" value="1"/>
</dbReference>
<feature type="domain" description="VTT" evidence="7">
    <location>
        <begin position="35"/>
        <end position="153"/>
    </location>
</feature>
<accession>A0ABS7KZK4</accession>
<dbReference type="InterPro" id="IPR032816">
    <property type="entry name" value="VTT_dom"/>
</dbReference>
<evidence type="ECO:0000313" key="9">
    <source>
        <dbReference type="Proteomes" id="UP001299068"/>
    </source>
</evidence>
<protein>
    <recommendedName>
        <fullName evidence="6">TVP38/TMEM64 family membrane protein</fullName>
    </recommendedName>
</protein>
<dbReference type="InterPro" id="IPR015414">
    <property type="entry name" value="TMEM64"/>
</dbReference>
<proteinExistence type="inferred from homology"/>
<feature type="transmembrane region" description="Helical" evidence="6">
    <location>
        <begin position="45"/>
        <end position="69"/>
    </location>
</feature>
<sequence length="184" mass="20334">MFSVDGVLNLLNNYSEIAILISIVISILIAISGVIPSVFVTGANILFFGPVWGFFISLLGEVIGGWITFRLYRKGFKKSFNNFTDKHELLKKIAKSSGNRAAFLIIQGRIIPFIPSGFVTLAAALSNIDDFRYNLATLVGKIPSILLEVLISYEVISQGAKGIEIVITIVAVYFIYKTIRKRKV</sequence>
<feature type="transmembrane region" description="Helical" evidence="6">
    <location>
        <begin position="17"/>
        <end position="39"/>
    </location>
</feature>
<keyword evidence="9" id="KW-1185">Reference proteome</keyword>
<comment type="subcellular location">
    <subcellularLocation>
        <location evidence="1 6">Cell membrane</location>
        <topology evidence="1 6">Multi-pass membrane protein</topology>
    </subcellularLocation>
</comment>
<keyword evidence="2 6" id="KW-1003">Cell membrane</keyword>
<dbReference type="PANTHER" id="PTHR12677">
    <property type="entry name" value="GOLGI APPARATUS MEMBRANE PROTEIN TVP38-RELATED"/>
    <property type="match status" value="1"/>
</dbReference>
<comment type="similarity">
    <text evidence="6">Belongs to the TVP38/TMEM64 family.</text>
</comment>
<evidence type="ECO:0000256" key="5">
    <source>
        <dbReference type="ARBA" id="ARBA00023136"/>
    </source>
</evidence>
<feature type="transmembrane region" description="Helical" evidence="6">
    <location>
        <begin position="155"/>
        <end position="176"/>
    </location>
</feature>
<organism evidence="8 9">
    <name type="scientific">Clostridium sardiniense</name>
    <name type="common">Clostridium absonum</name>
    <dbReference type="NCBI Taxonomy" id="29369"/>
    <lineage>
        <taxon>Bacteria</taxon>
        <taxon>Bacillati</taxon>
        <taxon>Bacillota</taxon>
        <taxon>Clostridia</taxon>
        <taxon>Eubacteriales</taxon>
        <taxon>Clostridiaceae</taxon>
        <taxon>Clostridium</taxon>
    </lineage>
</organism>
<dbReference type="PANTHER" id="PTHR12677:SF55">
    <property type="entry name" value="UNDECAPRENYL PHOSPHATE TRANSPORTER SAOUHSC_00901-RELATED"/>
    <property type="match status" value="1"/>
</dbReference>
<evidence type="ECO:0000256" key="6">
    <source>
        <dbReference type="RuleBase" id="RU366058"/>
    </source>
</evidence>
<comment type="caution">
    <text evidence="8">The sequence shown here is derived from an EMBL/GenBank/DDBJ whole genome shotgun (WGS) entry which is preliminary data.</text>
</comment>
<evidence type="ECO:0000256" key="4">
    <source>
        <dbReference type="ARBA" id="ARBA00022989"/>
    </source>
</evidence>